<organism evidence="3 4">
    <name type="scientific">Punica granatum</name>
    <name type="common">Pomegranate</name>
    <dbReference type="NCBI Taxonomy" id="22663"/>
    <lineage>
        <taxon>Eukaryota</taxon>
        <taxon>Viridiplantae</taxon>
        <taxon>Streptophyta</taxon>
        <taxon>Embryophyta</taxon>
        <taxon>Tracheophyta</taxon>
        <taxon>Spermatophyta</taxon>
        <taxon>Magnoliopsida</taxon>
        <taxon>eudicotyledons</taxon>
        <taxon>Gunneridae</taxon>
        <taxon>Pentapetalae</taxon>
        <taxon>rosids</taxon>
        <taxon>malvids</taxon>
        <taxon>Myrtales</taxon>
        <taxon>Lythraceae</taxon>
        <taxon>Punica</taxon>
    </lineage>
</organism>
<dbReference type="InterPro" id="IPR056948">
    <property type="entry name" value="PNGaseA_N"/>
</dbReference>
<name>A0A218X9S6_PUNGR</name>
<dbReference type="Pfam" id="PF12222">
    <property type="entry name" value="PNGaseA"/>
    <property type="match status" value="1"/>
</dbReference>
<evidence type="ECO:0000313" key="3">
    <source>
        <dbReference type="EMBL" id="OWM81450.1"/>
    </source>
</evidence>
<proteinExistence type="predicted"/>
<evidence type="ECO:0000259" key="2">
    <source>
        <dbReference type="Pfam" id="PF12222"/>
    </source>
</evidence>
<dbReference type="PANTHER" id="PTHR31104">
    <property type="entry name" value="PEPTIDE-N4-(N-ACETYL-BETA-GLUCOSAMINYL)ASPARAGINE AMIDASE A PROTEIN"/>
    <property type="match status" value="1"/>
</dbReference>
<dbReference type="Pfam" id="PF25156">
    <property type="entry name" value="PNGase_A_C"/>
    <property type="match status" value="1"/>
</dbReference>
<feature type="domain" description="Peptide N-acetyl-beta-D-glucosaminyl asparaginase amidase A N-terminal" evidence="2">
    <location>
        <begin position="72"/>
        <end position="399"/>
    </location>
</feature>
<dbReference type="Proteomes" id="UP000197138">
    <property type="component" value="Unassembled WGS sequence"/>
</dbReference>
<comment type="caution">
    <text evidence="3">The sequence shown here is derived from an EMBL/GenBank/DDBJ whole genome shotgun (WGS) entry which is preliminary data.</text>
</comment>
<gene>
    <name evidence="3" type="ORF">CDL15_Pgr007488</name>
</gene>
<sequence>MASSSSAPLLILILLLHLPFHRIPFTAANNLHRSRSLGLDLTSDAALTSNLATVPPTRYFEVTKPIETLPTKPCSYLVLRHQFTYTYGKPPILANYYPPSGHGCPAREFSKIVLEWTATCRGRQFDRIFGVWLGGVELLRSCTAEPRATGIIWTVQKDITRYHSLLMKNSTLAVYLGNLVDKTYTGIYDVNITMHFYPAAKKSGFDGLNSGNSVPGYGSKADLILPISRNLPLKDGLWFEIENATDTDSKKFSIPQNVYRAVLEVYVSFHERDEFWYGNLPNDYLNANNLTSVYGNGPFREVVVTLDGETVGSVWPFTVIFTGGINPLFWRPITGIGSFDLPSYDIEITPFLSKILDGEVHEFSFSVTNALNVWYIDANLHLWVDEKSKRTTSKLLSYSSVPLLYSSKLDFKGLDGKFLIGASRSILATGWVNSSYGMITTRWTQKFNFSNHMIVGNEANMQTVNQLIHYDDRVDLKTESSSVKFIRSYKKFPFIYFSNILDQGNGTSFEVANVTFAFNENRGKNAAFGVSKSKLRNVQRANGYIVVKNNLVVSGLGSTAEVYKYDSSRDCYFRNVSSSNYTILHDDVENSCEGGKRQSPLGFGLKRHAIVPFRRAVLESESEGI</sequence>
<protein>
    <recommendedName>
        <fullName evidence="2">Peptide N-acetyl-beta-D-glucosaminyl asparaginase amidase A N-terminal domain-containing protein</fullName>
    </recommendedName>
</protein>
<dbReference type="AlphaFoldDB" id="A0A218X9S6"/>
<dbReference type="EMBL" id="MTKT01002214">
    <property type="protein sequence ID" value="OWM81450.1"/>
    <property type="molecule type" value="Genomic_DNA"/>
</dbReference>
<dbReference type="InterPro" id="IPR021102">
    <property type="entry name" value="PNGase_A"/>
</dbReference>
<feature type="signal peptide" evidence="1">
    <location>
        <begin position="1"/>
        <end position="28"/>
    </location>
</feature>
<feature type="chain" id="PRO_5012713579" description="Peptide N-acetyl-beta-D-glucosaminyl asparaginase amidase A N-terminal domain-containing protein" evidence="1">
    <location>
        <begin position="29"/>
        <end position="625"/>
    </location>
</feature>
<accession>A0A218X9S6</accession>
<reference evidence="4" key="1">
    <citation type="journal article" date="2017" name="Plant J.">
        <title>The pomegranate (Punica granatum L.) genome and the genomics of punicalagin biosynthesis.</title>
        <authorList>
            <person name="Qin G."/>
            <person name="Xu C."/>
            <person name="Ming R."/>
            <person name="Tang H."/>
            <person name="Guyot R."/>
            <person name="Kramer E.M."/>
            <person name="Hu Y."/>
            <person name="Yi X."/>
            <person name="Qi Y."/>
            <person name="Xu X."/>
            <person name="Gao Z."/>
            <person name="Pan H."/>
            <person name="Jian J."/>
            <person name="Tian Y."/>
            <person name="Yue Z."/>
            <person name="Xu Y."/>
        </authorList>
    </citation>
    <scope>NUCLEOTIDE SEQUENCE [LARGE SCALE GENOMIC DNA]</scope>
    <source>
        <strain evidence="4">cv. Dabenzi</strain>
    </source>
</reference>
<evidence type="ECO:0000256" key="1">
    <source>
        <dbReference type="SAM" id="SignalP"/>
    </source>
</evidence>
<keyword evidence="1" id="KW-0732">Signal</keyword>
<evidence type="ECO:0000313" key="4">
    <source>
        <dbReference type="Proteomes" id="UP000197138"/>
    </source>
</evidence>